<dbReference type="Proteomes" id="UP001250932">
    <property type="component" value="Unassembled WGS sequence"/>
</dbReference>
<gene>
    <name evidence="2" type="ORF">PPG34_07015</name>
</gene>
<name>A0ABU3K6Y4_9BACT</name>
<keyword evidence="3" id="KW-1185">Reference proteome</keyword>
<sequence length="70" mass="7636">MAHLQQISSFKHRELEDQSLEDSAEEETEPSASGEVKMAKTPEALVPPAPTEKDPNPFAAHITANSESFT</sequence>
<feature type="region of interest" description="Disordered" evidence="1">
    <location>
        <begin position="1"/>
        <end position="70"/>
    </location>
</feature>
<dbReference type="EMBL" id="JAQOUE010000001">
    <property type="protein sequence ID" value="MDT7042098.1"/>
    <property type="molecule type" value="Genomic_DNA"/>
</dbReference>
<evidence type="ECO:0000313" key="2">
    <source>
        <dbReference type="EMBL" id="MDT7042098.1"/>
    </source>
</evidence>
<evidence type="ECO:0000313" key="3">
    <source>
        <dbReference type="Proteomes" id="UP001250932"/>
    </source>
</evidence>
<proteinExistence type="predicted"/>
<comment type="caution">
    <text evidence="2">The sequence shown here is derived from an EMBL/GenBank/DDBJ whole genome shotgun (WGS) entry which is preliminary data.</text>
</comment>
<feature type="compositionally biased region" description="Acidic residues" evidence="1">
    <location>
        <begin position="17"/>
        <end position="29"/>
    </location>
</feature>
<organism evidence="2 3">
    <name type="scientific">Candidatus Nitronereus thalassa</name>
    <dbReference type="NCBI Taxonomy" id="3020898"/>
    <lineage>
        <taxon>Bacteria</taxon>
        <taxon>Pseudomonadati</taxon>
        <taxon>Nitrospirota</taxon>
        <taxon>Nitrospiria</taxon>
        <taxon>Nitrospirales</taxon>
        <taxon>Nitrospiraceae</taxon>
        <taxon>Candidatus Nitronereus</taxon>
    </lineage>
</organism>
<dbReference type="RefSeq" id="WP_313832459.1">
    <property type="nucleotide sequence ID" value="NZ_JAQOUE010000001.1"/>
</dbReference>
<accession>A0ABU3K6Y4</accession>
<reference evidence="2 3" key="1">
    <citation type="journal article" date="2023" name="ISME J.">
        <title>Cultivation and genomic characterization of novel and ubiquitous marine nitrite-oxidizing bacteria from the Nitrospirales.</title>
        <authorList>
            <person name="Mueller A.J."/>
            <person name="Daebeler A."/>
            <person name="Herbold C.W."/>
            <person name="Kirkegaard R.H."/>
            <person name="Daims H."/>
        </authorList>
    </citation>
    <scope>NUCLEOTIDE SEQUENCE [LARGE SCALE GENOMIC DNA]</scope>
    <source>
        <strain evidence="2 3">EB</strain>
    </source>
</reference>
<evidence type="ECO:0000256" key="1">
    <source>
        <dbReference type="SAM" id="MobiDB-lite"/>
    </source>
</evidence>
<protein>
    <submittedName>
        <fullName evidence="2">Uncharacterized protein</fullName>
    </submittedName>
</protein>